<dbReference type="GO" id="GO:0003700">
    <property type="term" value="F:DNA-binding transcription factor activity"/>
    <property type="evidence" value="ECO:0007669"/>
    <property type="project" value="InterPro"/>
</dbReference>
<evidence type="ECO:0000313" key="8">
    <source>
        <dbReference type="Proteomes" id="UP000606172"/>
    </source>
</evidence>
<proteinExistence type="predicted"/>
<dbReference type="CDD" id="cd07377">
    <property type="entry name" value="WHTH_GntR"/>
    <property type="match status" value="1"/>
</dbReference>
<dbReference type="InterPro" id="IPR050679">
    <property type="entry name" value="Bact_HTH_transcr_reg"/>
</dbReference>
<evidence type="ECO:0000256" key="3">
    <source>
        <dbReference type="ARBA" id="ARBA00023163"/>
    </source>
</evidence>
<dbReference type="PANTHER" id="PTHR44846">
    <property type="entry name" value="MANNOSYL-D-GLYCERATE TRANSPORT/METABOLISM SYSTEM REPRESSOR MNGR-RELATED"/>
    <property type="match status" value="1"/>
</dbReference>
<dbReference type="RefSeq" id="WP_204029858.1">
    <property type="nucleotide sequence ID" value="NZ_BOOW01000031.1"/>
</dbReference>
<dbReference type="PROSITE" id="PS50949">
    <property type="entry name" value="HTH_GNTR"/>
    <property type="match status" value="1"/>
</dbReference>
<gene>
    <name evidence="7" type="ORF">Ssi02_51610</name>
</gene>
<dbReference type="InterPro" id="IPR000524">
    <property type="entry name" value="Tscrpt_reg_HTH_GntR"/>
</dbReference>
<reference evidence="7" key="1">
    <citation type="submission" date="2021-01" db="EMBL/GenBank/DDBJ databases">
        <title>Whole genome shotgun sequence of Sinosporangium siamense NBRC 109515.</title>
        <authorList>
            <person name="Komaki H."/>
            <person name="Tamura T."/>
        </authorList>
    </citation>
    <scope>NUCLEOTIDE SEQUENCE</scope>
    <source>
        <strain evidence="7">NBRC 109515</strain>
    </source>
</reference>
<dbReference type="PANTHER" id="PTHR44846:SF17">
    <property type="entry name" value="GNTR-FAMILY TRANSCRIPTIONAL REGULATOR"/>
    <property type="match status" value="1"/>
</dbReference>
<dbReference type="GO" id="GO:0003677">
    <property type="term" value="F:DNA binding"/>
    <property type="evidence" value="ECO:0007669"/>
    <property type="project" value="UniProtKB-KW"/>
</dbReference>
<dbReference type="SMART" id="SM00345">
    <property type="entry name" value="HTH_GNTR"/>
    <property type="match status" value="1"/>
</dbReference>
<dbReference type="AlphaFoldDB" id="A0A919RJD0"/>
<dbReference type="Pfam" id="PF00392">
    <property type="entry name" value="GntR"/>
    <property type="match status" value="1"/>
</dbReference>
<evidence type="ECO:0000256" key="5">
    <source>
        <dbReference type="SAM" id="MobiDB-lite"/>
    </source>
</evidence>
<keyword evidence="2" id="KW-0238">DNA-binding</keyword>
<dbReference type="Gene3D" id="1.10.10.10">
    <property type="entry name" value="Winged helix-like DNA-binding domain superfamily/Winged helix DNA-binding domain"/>
    <property type="match status" value="1"/>
</dbReference>
<evidence type="ECO:0000256" key="4">
    <source>
        <dbReference type="SAM" id="Coils"/>
    </source>
</evidence>
<name>A0A919RJD0_9ACTN</name>
<dbReference type="SUPFAM" id="SSF46785">
    <property type="entry name" value="Winged helix' DNA-binding domain"/>
    <property type="match status" value="1"/>
</dbReference>
<feature type="region of interest" description="Disordered" evidence="5">
    <location>
        <begin position="69"/>
        <end position="94"/>
    </location>
</feature>
<evidence type="ECO:0000259" key="6">
    <source>
        <dbReference type="PROSITE" id="PS50949"/>
    </source>
</evidence>
<dbReference type="EMBL" id="BOOW01000031">
    <property type="protein sequence ID" value="GII94930.1"/>
    <property type="molecule type" value="Genomic_DNA"/>
</dbReference>
<keyword evidence="1" id="KW-0805">Transcription regulation</keyword>
<dbReference type="InterPro" id="IPR036390">
    <property type="entry name" value="WH_DNA-bd_sf"/>
</dbReference>
<keyword evidence="4" id="KW-0175">Coiled coil</keyword>
<feature type="domain" description="HTH gntR-type" evidence="6">
    <location>
        <begin position="8"/>
        <end position="76"/>
    </location>
</feature>
<dbReference type="GO" id="GO:0045892">
    <property type="term" value="P:negative regulation of DNA-templated transcription"/>
    <property type="evidence" value="ECO:0007669"/>
    <property type="project" value="TreeGrafter"/>
</dbReference>
<comment type="caution">
    <text evidence="7">The sequence shown here is derived from an EMBL/GenBank/DDBJ whole genome shotgun (WGS) entry which is preliminary data.</text>
</comment>
<keyword evidence="8" id="KW-1185">Reference proteome</keyword>
<evidence type="ECO:0000256" key="1">
    <source>
        <dbReference type="ARBA" id="ARBA00023015"/>
    </source>
</evidence>
<protein>
    <recommendedName>
        <fullName evidence="6">HTH gntR-type domain-containing protein</fullName>
    </recommendedName>
</protein>
<organism evidence="7 8">
    <name type="scientific">Sinosporangium siamense</name>
    <dbReference type="NCBI Taxonomy" id="1367973"/>
    <lineage>
        <taxon>Bacteria</taxon>
        <taxon>Bacillati</taxon>
        <taxon>Actinomycetota</taxon>
        <taxon>Actinomycetes</taxon>
        <taxon>Streptosporangiales</taxon>
        <taxon>Streptosporangiaceae</taxon>
        <taxon>Sinosporangium</taxon>
    </lineage>
</organism>
<sequence length="129" mass="14281">MSTPKDRRRPYLRIADEIRQAIAAGQYAQGEQLPSARELSERHGVAMMTIGNALGVLREEGLIETRHGTGSFVIGQPESAPERPTGADEPSPEFQVLSQQLDAISENIRRLSSRMDELEALVLPDQSER</sequence>
<keyword evidence="3" id="KW-0804">Transcription</keyword>
<dbReference type="Proteomes" id="UP000606172">
    <property type="component" value="Unassembled WGS sequence"/>
</dbReference>
<dbReference type="InterPro" id="IPR036388">
    <property type="entry name" value="WH-like_DNA-bd_sf"/>
</dbReference>
<evidence type="ECO:0000256" key="2">
    <source>
        <dbReference type="ARBA" id="ARBA00023125"/>
    </source>
</evidence>
<evidence type="ECO:0000313" key="7">
    <source>
        <dbReference type="EMBL" id="GII94930.1"/>
    </source>
</evidence>
<dbReference type="PRINTS" id="PR00035">
    <property type="entry name" value="HTHGNTR"/>
</dbReference>
<accession>A0A919RJD0</accession>
<feature type="coiled-coil region" evidence="4">
    <location>
        <begin position="94"/>
        <end position="121"/>
    </location>
</feature>